<dbReference type="Pfam" id="PF07484">
    <property type="entry name" value="Collar"/>
    <property type="match status" value="1"/>
</dbReference>
<keyword evidence="3" id="KW-1185">Reference proteome</keyword>
<dbReference type="InterPro" id="IPR037053">
    <property type="entry name" value="Phage_tail_collar_dom_sf"/>
</dbReference>
<dbReference type="Gene3D" id="3.90.1340.10">
    <property type="entry name" value="Phage tail collar domain"/>
    <property type="match status" value="1"/>
</dbReference>
<dbReference type="OrthoDB" id="9810174at2"/>
<evidence type="ECO:0000259" key="1">
    <source>
        <dbReference type="Pfam" id="PF07484"/>
    </source>
</evidence>
<dbReference type="Proteomes" id="UP000321250">
    <property type="component" value="Unassembled WGS sequence"/>
</dbReference>
<organism evidence="2 3">
    <name type="scientific">Sphingomonas ginsenosidivorax</name>
    <dbReference type="NCBI Taxonomy" id="862135"/>
    <lineage>
        <taxon>Bacteria</taxon>
        <taxon>Pseudomonadati</taxon>
        <taxon>Pseudomonadota</taxon>
        <taxon>Alphaproteobacteria</taxon>
        <taxon>Sphingomonadales</taxon>
        <taxon>Sphingomonadaceae</taxon>
        <taxon>Sphingomonas</taxon>
    </lineage>
</organism>
<proteinExistence type="predicted"/>
<accession>A0A5C6UJM6</accession>
<evidence type="ECO:0000313" key="3">
    <source>
        <dbReference type="Proteomes" id="UP000321250"/>
    </source>
</evidence>
<gene>
    <name evidence="2" type="ORF">FSB78_18085</name>
</gene>
<feature type="domain" description="Phage tail collar" evidence="1">
    <location>
        <begin position="7"/>
        <end position="64"/>
    </location>
</feature>
<name>A0A5C6UJM6_9SPHN</name>
<dbReference type="AlphaFoldDB" id="A0A5C6UJM6"/>
<evidence type="ECO:0000313" key="2">
    <source>
        <dbReference type="EMBL" id="TXC72644.1"/>
    </source>
</evidence>
<sequence>MSDWFVGEIRILPYSRGAPLGWQRCDGSLLTISENEVLFILIGTIYGGDGQITFGVPDLRGRVPVHQGTGRGLTTRTLGELGGFDSVTLTVPEMARHAHAMMASTDVGTASAPADLVLATVPAAADDQFYATAPAGVTTVPFPTSMVRLSGGNQAHDNTAPTLSLQYCIATVGVFPTQS</sequence>
<protein>
    <submittedName>
        <fullName evidence="2">Phage tail protein</fullName>
    </submittedName>
</protein>
<comment type="caution">
    <text evidence="2">The sequence shown here is derived from an EMBL/GenBank/DDBJ whole genome shotgun (WGS) entry which is preliminary data.</text>
</comment>
<dbReference type="RefSeq" id="WP_147083916.1">
    <property type="nucleotide sequence ID" value="NZ_VOQR01000001.1"/>
</dbReference>
<reference evidence="2 3" key="1">
    <citation type="journal article" date="2013" name="Antonie Van Leeuwenhoek">
        <title>Sphingomonas ginsenosidivorax sp. nov., with the ability to transform ginsenosides.</title>
        <authorList>
            <person name="Jin X.F."/>
            <person name="Kim J.K."/>
            <person name="Liu Q.M."/>
            <person name="Kang M.S."/>
            <person name="He D."/>
            <person name="Jin F.X."/>
            <person name="Kim S.C."/>
            <person name="Im W.T."/>
        </authorList>
    </citation>
    <scope>NUCLEOTIDE SEQUENCE [LARGE SCALE GENOMIC DNA]</scope>
    <source>
        <strain evidence="2 3">KHI67</strain>
    </source>
</reference>
<dbReference type="EMBL" id="VOQR01000001">
    <property type="protein sequence ID" value="TXC72644.1"/>
    <property type="molecule type" value="Genomic_DNA"/>
</dbReference>
<dbReference type="SUPFAM" id="SSF88874">
    <property type="entry name" value="Receptor-binding domain of short tail fibre protein gp12"/>
    <property type="match status" value="1"/>
</dbReference>
<dbReference type="InterPro" id="IPR011083">
    <property type="entry name" value="Phage_tail_collar_dom"/>
</dbReference>